<dbReference type="InterPro" id="IPR004014">
    <property type="entry name" value="ATPase_P-typ_cation-transptr_N"/>
</dbReference>
<feature type="transmembrane region" description="Helical" evidence="13">
    <location>
        <begin position="796"/>
        <end position="816"/>
    </location>
</feature>
<dbReference type="FunFam" id="2.70.150.10:FF:000160">
    <property type="entry name" value="Sarcoplasmic/endoplasmic reticulum calcium ATPase 1"/>
    <property type="match status" value="1"/>
</dbReference>
<keyword evidence="7" id="KW-0067">ATP-binding</keyword>
<dbReference type="InterPro" id="IPR023298">
    <property type="entry name" value="ATPase_P-typ_TM_dom_sf"/>
</dbReference>
<dbReference type="InterPro" id="IPR059000">
    <property type="entry name" value="ATPase_P-type_domA"/>
</dbReference>
<dbReference type="NCBIfam" id="TIGR01494">
    <property type="entry name" value="ATPase_P-type"/>
    <property type="match status" value="2"/>
</dbReference>
<dbReference type="SUPFAM" id="SSF81665">
    <property type="entry name" value="Calcium ATPase, transmembrane domain M"/>
    <property type="match status" value="1"/>
</dbReference>
<dbReference type="SFLD" id="SFLDF00027">
    <property type="entry name" value="p-type_atpase"/>
    <property type="match status" value="1"/>
</dbReference>
<dbReference type="InterPro" id="IPR023214">
    <property type="entry name" value="HAD_sf"/>
</dbReference>
<evidence type="ECO:0000256" key="13">
    <source>
        <dbReference type="SAM" id="Phobius"/>
    </source>
</evidence>
<name>A0A7S7MBD7_9ACTN</name>
<dbReference type="Gene3D" id="3.40.1110.10">
    <property type="entry name" value="Calcium-transporting ATPase, cytoplasmic domain N"/>
    <property type="match status" value="1"/>
</dbReference>
<dbReference type="PRINTS" id="PR00121">
    <property type="entry name" value="NAKATPASE"/>
</dbReference>
<keyword evidence="3" id="KW-1003">Cell membrane</keyword>
<dbReference type="GO" id="GO:0005524">
    <property type="term" value="F:ATP binding"/>
    <property type="evidence" value="ECO:0007669"/>
    <property type="project" value="UniProtKB-KW"/>
</dbReference>
<comment type="catalytic activity">
    <reaction evidence="12">
        <text>ATP + H2O = ADP + phosphate + H(+)</text>
        <dbReference type="Rhea" id="RHEA:13065"/>
        <dbReference type="ChEBI" id="CHEBI:15377"/>
        <dbReference type="ChEBI" id="CHEBI:15378"/>
        <dbReference type="ChEBI" id="CHEBI:30616"/>
        <dbReference type="ChEBI" id="CHEBI:43474"/>
        <dbReference type="ChEBI" id="CHEBI:456216"/>
    </reaction>
</comment>
<reference evidence="15 16" key="1">
    <citation type="submission" date="2020-10" db="EMBL/GenBank/DDBJ databases">
        <title>Olsenella immobilis sp.nov., isolated from the mud in a fermentation cellar used for the production of Chinese strong-flavoured liquor.</title>
        <authorList>
            <person name="Lu L."/>
        </authorList>
    </citation>
    <scope>NUCLEOTIDE SEQUENCE [LARGE SCALE GENOMIC DNA]</scope>
    <source>
        <strain evidence="15 16">LZLJ-2</strain>
    </source>
</reference>
<evidence type="ECO:0000256" key="8">
    <source>
        <dbReference type="ARBA" id="ARBA00022842"/>
    </source>
</evidence>
<accession>A0A7S7MBD7</accession>
<evidence type="ECO:0000256" key="6">
    <source>
        <dbReference type="ARBA" id="ARBA00022741"/>
    </source>
</evidence>
<dbReference type="EMBL" id="CP063767">
    <property type="protein sequence ID" value="QOY61313.1"/>
    <property type="molecule type" value="Genomic_DNA"/>
</dbReference>
<feature type="transmembrane region" description="Helical" evidence="13">
    <location>
        <begin position="87"/>
        <end position="104"/>
    </location>
</feature>
<comment type="similarity">
    <text evidence="2">Belongs to the cation transport ATPase (P-type) (TC 3.A.3) family. Type IIA subfamily.</text>
</comment>
<dbReference type="InterPro" id="IPR001757">
    <property type="entry name" value="P_typ_ATPase"/>
</dbReference>
<dbReference type="Gene3D" id="2.70.150.10">
    <property type="entry name" value="Calcium-transporting ATPase, cytoplasmic transduction domain A"/>
    <property type="match status" value="1"/>
</dbReference>
<keyword evidence="4" id="KW-0597">Phosphoprotein</keyword>
<dbReference type="Gene3D" id="1.20.1110.10">
    <property type="entry name" value="Calcium-transporting ATPase, transmembrane domain"/>
    <property type="match status" value="1"/>
</dbReference>
<dbReference type="GO" id="GO:0019829">
    <property type="term" value="F:ATPase-coupled monoatomic cation transmembrane transporter activity"/>
    <property type="evidence" value="ECO:0007669"/>
    <property type="project" value="TreeGrafter"/>
</dbReference>
<evidence type="ECO:0000256" key="11">
    <source>
        <dbReference type="ARBA" id="ARBA00023136"/>
    </source>
</evidence>
<feature type="domain" description="Cation-transporting P-type ATPase N-terminal" evidence="14">
    <location>
        <begin position="11"/>
        <end position="84"/>
    </location>
</feature>
<feature type="transmembrane region" description="Helical" evidence="13">
    <location>
        <begin position="906"/>
        <end position="924"/>
    </location>
</feature>
<keyword evidence="6" id="KW-0547">Nucleotide-binding</keyword>
<dbReference type="Proteomes" id="UP000593735">
    <property type="component" value="Chromosome"/>
</dbReference>
<dbReference type="SUPFAM" id="SSF81653">
    <property type="entry name" value="Calcium ATPase, transduction domain A"/>
    <property type="match status" value="1"/>
</dbReference>
<keyword evidence="5 13" id="KW-0812">Transmembrane</keyword>
<dbReference type="PANTHER" id="PTHR43294">
    <property type="entry name" value="SODIUM/POTASSIUM-TRANSPORTING ATPASE SUBUNIT ALPHA"/>
    <property type="match status" value="1"/>
</dbReference>
<evidence type="ECO:0000313" key="16">
    <source>
        <dbReference type="Proteomes" id="UP000593735"/>
    </source>
</evidence>
<feature type="transmembrane region" description="Helical" evidence="13">
    <location>
        <begin position="57"/>
        <end position="81"/>
    </location>
</feature>
<dbReference type="AlphaFoldDB" id="A0A7S7MBD7"/>
<evidence type="ECO:0000256" key="10">
    <source>
        <dbReference type="ARBA" id="ARBA00022989"/>
    </source>
</evidence>
<keyword evidence="8" id="KW-0460">Magnesium</keyword>
<feature type="transmembrane region" description="Helical" evidence="13">
    <location>
        <begin position="836"/>
        <end position="857"/>
    </location>
</feature>
<dbReference type="PRINTS" id="PR00119">
    <property type="entry name" value="CATATPASE"/>
</dbReference>
<dbReference type="RefSeq" id="WP_194372527.1">
    <property type="nucleotide sequence ID" value="NZ_CP063767.1"/>
</dbReference>
<dbReference type="PROSITE" id="PS00154">
    <property type="entry name" value="ATPASE_E1_E2"/>
    <property type="match status" value="1"/>
</dbReference>
<sequence length="950" mass="102951">MDESRAVASEDVSELIGDRVFSALETSPAGLTQHEAESRQATGGKNLIEAAKRRSPVLAFLSNFTHLMAILLWAAGIIAFLAGMPELGVAVWLVNVINGCFSFWQEARASKATEALKKMLPAYASVVRDGTEQKILAEDLVVGDVMLLAEGDKISADARVVRASDLQVDQSTLTGESSPARKSADAVLEKDLTRAETPNLVFAGTSVSEGNGRVVVTSIGMDTEFGKIAHLTQSMEDVQSPLQKQLDRLTKQVTLFALAMGAVFFLLDVLFVHNGLATSFIFALGMIVAFIPEGLLPTVTLSLAMAVQRMSRRNALVKKLSSVEALGSTSVICTDKTGTLTQNEMTVNHLWTVSREYEVTGVGYAPTGELTSEGRTWSASDDEDLRLLVVGGALCSNARLLVPEKEGGRYAVLGDPTEACLLTACRKAGIDPAAQEKETPRVRELPFESRRKRMTTVHQLSEPIDGARRVAYVKGAPNEVVRLSERIRRNGSSVEMSDEERQAIMDANDRYAREGLRVLALAYRPLSPDDPSVPSAISDYAPDTIERHLTFVGLLIMQDPPRPEVAAAVAECRRASIRVVMITGDYGLTAVSIARKIGIVQGADPRVISGLELEKMDDAELREALMDEVVFARMAPEQKLRVVSMLQAMGDIVAVTGDGVNDAPALKKADIGVAMGITGTDVAKEAADMILTDDNFASIVHAIEEGRAVYANIRKFMMYILNSNVPEAVPSAVYLLSAGVVPLPLTTMQILTIDLGTDMMPALGLGCEPPEADVMGRPPRDPHESLLNRRVVARAFLWYGLLGAAASLAAYFFAQLQGGWRPGMTLFGVGADLDPAYVRATTMALAAIVFSQIGEVWNCRTETDSVFSVGLFSNRQINLGIVFEVFLVVLLSVVPPLREIFHTSPLAPLDYAFLCLLPPVILLMEELRKAIVRKRHNQMRRPATSRAEGR</sequence>
<keyword evidence="16" id="KW-1185">Reference proteome</keyword>
<evidence type="ECO:0000256" key="5">
    <source>
        <dbReference type="ARBA" id="ARBA00022692"/>
    </source>
</evidence>
<dbReference type="InterPro" id="IPR050510">
    <property type="entry name" value="Cation_transp_ATPase_P-type"/>
</dbReference>
<dbReference type="Gene3D" id="3.40.50.1000">
    <property type="entry name" value="HAD superfamily/HAD-like"/>
    <property type="match status" value="1"/>
</dbReference>
<dbReference type="InterPro" id="IPR044492">
    <property type="entry name" value="P_typ_ATPase_HD_dom"/>
</dbReference>
<dbReference type="SFLD" id="SFLDS00003">
    <property type="entry name" value="Haloacid_Dehalogenase"/>
    <property type="match status" value="1"/>
</dbReference>
<evidence type="ECO:0000256" key="3">
    <source>
        <dbReference type="ARBA" id="ARBA00022475"/>
    </source>
</evidence>
<comment type="subcellular location">
    <subcellularLocation>
        <location evidence="1">Cell membrane</location>
        <topology evidence="1">Multi-pass membrane protein</topology>
    </subcellularLocation>
</comment>
<dbReference type="InterPro" id="IPR023299">
    <property type="entry name" value="ATPase_P-typ_cyto_dom_N"/>
</dbReference>
<keyword evidence="9" id="KW-1278">Translocase</keyword>
<feature type="transmembrane region" description="Helical" evidence="13">
    <location>
        <begin position="253"/>
        <end position="273"/>
    </location>
</feature>
<keyword evidence="10 13" id="KW-1133">Transmembrane helix</keyword>
<proteinExistence type="inferred from homology"/>
<dbReference type="SUPFAM" id="SSF56784">
    <property type="entry name" value="HAD-like"/>
    <property type="match status" value="1"/>
</dbReference>
<dbReference type="InterPro" id="IPR006068">
    <property type="entry name" value="ATPase_P-typ_cation-transptr_C"/>
</dbReference>
<dbReference type="InterPro" id="IPR036412">
    <property type="entry name" value="HAD-like_sf"/>
</dbReference>
<dbReference type="InterPro" id="IPR008250">
    <property type="entry name" value="ATPase_P-typ_transduc_dom_A_sf"/>
</dbReference>
<feature type="transmembrane region" description="Helical" evidence="13">
    <location>
        <begin position="877"/>
        <end position="894"/>
    </location>
</feature>
<dbReference type="SFLD" id="SFLDG00002">
    <property type="entry name" value="C1.7:_P-type_atpase_like"/>
    <property type="match status" value="1"/>
</dbReference>
<dbReference type="Pfam" id="PF00690">
    <property type="entry name" value="Cation_ATPase_N"/>
    <property type="match status" value="1"/>
</dbReference>
<dbReference type="Pfam" id="PF00689">
    <property type="entry name" value="Cation_ATPase_C"/>
    <property type="match status" value="1"/>
</dbReference>
<protein>
    <submittedName>
        <fullName evidence="15">Cation-transporting P-type ATPase</fullName>
    </submittedName>
</protein>
<feature type="transmembrane region" description="Helical" evidence="13">
    <location>
        <begin position="279"/>
        <end position="304"/>
    </location>
</feature>
<keyword evidence="11 13" id="KW-0472">Membrane</keyword>
<organism evidence="15 16">
    <name type="scientific">Thermophilibacter immobilis</name>
    <dbReference type="NCBI Taxonomy" id="2779519"/>
    <lineage>
        <taxon>Bacteria</taxon>
        <taxon>Bacillati</taxon>
        <taxon>Actinomycetota</taxon>
        <taxon>Coriobacteriia</taxon>
        <taxon>Coriobacteriales</taxon>
        <taxon>Atopobiaceae</taxon>
        <taxon>Thermophilibacter</taxon>
    </lineage>
</organism>
<evidence type="ECO:0000313" key="15">
    <source>
        <dbReference type="EMBL" id="QOY61313.1"/>
    </source>
</evidence>
<dbReference type="SUPFAM" id="SSF81660">
    <property type="entry name" value="Metal cation-transporting ATPase, ATP-binding domain N"/>
    <property type="match status" value="1"/>
</dbReference>
<evidence type="ECO:0000256" key="9">
    <source>
        <dbReference type="ARBA" id="ARBA00022967"/>
    </source>
</evidence>
<evidence type="ECO:0000256" key="1">
    <source>
        <dbReference type="ARBA" id="ARBA00004651"/>
    </source>
</evidence>
<gene>
    <name evidence="15" type="ORF">INP52_03735</name>
</gene>
<dbReference type="FunFam" id="3.40.50.1000:FF:000028">
    <property type="entry name" value="Calcium-transporting P-type ATPase, putative"/>
    <property type="match status" value="1"/>
</dbReference>
<dbReference type="Pfam" id="PF13246">
    <property type="entry name" value="Cation_ATPase"/>
    <property type="match status" value="1"/>
</dbReference>
<dbReference type="Pfam" id="PF00122">
    <property type="entry name" value="E1-E2_ATPase"/>
    <property type="match status" value="1"/>
</dbReference>
<dbReference type="KEGG" id="tio:INP52_03735"/>
<evidence type="ECO:0000256" key="4">
    <source>
        <dbReference type="ARBA" id="ARBA00022553"/>
    </source>
</evidence>
<dbReference type="InterPro" id="IPR018303">
    <property type="entry name" value="ATPase_P-typ_P_site"/>
</dbReference>
<dbReference type="GO" id="GO:0016887">
    <property type="term" value="F:ATP hydrolysis activity"/>
    <property type="evidence" value="ECO:0007669"/>
    <property type="project" value="InterPro"/>
</dbReference>
<evidence type="ECO:0000256" key="7">
    <source>
        <dbReference type="ARBA" id="ARBA00022840"/>
    </source>
</evidence>
<dbReference type="PANTHER" id="PTHR43294:SF21">
    <property type="entry name" value="CATION TRANSPORTING ATPASE"/>
    <property type="match status" value="1"/>
</dbReference>
<dbReference type="GO" id="GO:0005886">
    <property type="term" value="C:plasma membrane"/>
    <property type="evidence" value="ECO:0007669"/>
    <property type="project" value="UniProtKB-SubCell"/>
</dbReference>
<dbReference type="Pfam" id="PF08282">
    <property type="entry name" value="Hydrolase_3"/>
    <property type="match status" value="1"/>
</dbReference>
<dbReference type="GO" id="GO:1902600">
    <property type="term" value="P:proton transmembrane transport"/>
    <property type="evidence" value="ECO:0007669"/>
    <property type="project" value="TreeGrafter"/>
</dbReference>
<evidence type="ECO:0000256" key="2">
    <source>
        <dbReference type="ARBA" id="ARBA00005675"/>
    </source>
</evidence>
<evidence type="ECO:0000256" key="12">
    <source>
        <dbReference type="ARBA" id="ARBA00049360"/>
    </source>
</evidence>
<evidence type="ECO:0000259" key="14">
    <source>
        <dbReference type="SMART" id="SM00831"/>
    </source>
</evidence>
<dbReference type="SMART" id="SM00831">
    <property type="entry name" value="Cation_ATPase_N"/>
    <property type="match status" value="1"/>
</dbReference>